<evidence type="ECO:0000256" key="2">
    <source>
        <dbReference type="SAM" id="Phobius"/>
    </source>
</evidence>
<dbReference type="Proteomes" id="UP000198417">
    <property type="component" value="Unassembled WGS sequence"/>
</dbReference>
<name>A0A238XJR6_9RHOB</name>
<dbReference type="Pfam" id="PF05036">
    <property type="entry name" value="SPOR"/>
    <property type="match status" value="1"/>
</dbReference>
<organism evidence="4 5">
    <name type="scientific">Puniceibacterium sediminis</name>
    <dbReference type="NCBI Taxonomy" id="1608407"/>
    <lineage>
        <taxon>Bacteria</taxon>
        <taxon>Pseudomonadati</taxon>
        <taxon>Pseudomonadota</taxon>
        <taxon>Alphaproteobacteria</taxon>
        <taxon>Rhodobacterales</taxon>
        <taxon>Paracoccaceae</taxon>
        <taxon>Puniceibacterium</taxon>
    </lineage>
</organism>
<sequence>MADFTYSGPSARARTRPSFTMLTNWAGAAISLGLLVGVGVWGTRVVMRDVSGVPIVQASEGPMRIAPEDPGGESADHQGLSVNDVAGNGIAADPADRLILAPRPITLSDEDVAPGIAVAPDPDRPRVADTSARLGEDPTETGGNLVESLANQIADGNAPLVGAAMAGTMPEPMTADDEQSDTGATVADESSEEDTFDNAIDSAIGDALAQAIPEAIAGLARSLRPKLRPVGLQQTASLAPMAPVVHTTKDIDPDSLPVGTRLAQLGAFDSAETALSEWTRLEARFGDYMDGKDRVIQRATSGGRVFYRLRVHGFTDLSDARRFCSAFVSENADCIPVVTR</sequence>
<feature type="region of interest" description="Disordered" evidence="1">
    <location>
        <begin position="116"/>
        <end position="143"/>
    </location>
</feature>
<feature type="transmembrane region" description="Helical" evidence="2">
    <location>
        <begin position="21"/>
        <end position="41"/>
    </location>
</feature>
<dbReference type="RefSeq" id="WP_089271174.1">
    <property type="nucleotide sequence ID" value="NZ_FZNN01000011.1"/>
</dbReference>
<protein>
    <submittedName>
        <fullName evidence="4">Sporulation related domain-containing protein</fullName>
    </submittedName>
</protein>
<dbReference type="OrthoDB" id="8479416at2"/>
<dbReference type="GO" id="GO:0042834">
    <property type="term" value="F:peptidoglycan binding"/>
    <property type="evidence" value="ECO:0007669"/>
    <property type="project" value="InterPro"/>
</dbReference>
<evidence type="ECO:0000313" key="5">
    <source>
        <dbReference type="Proteomes" id="UP000198417"/>
    </source>
</evidence>
<keyword evidence="2" id="KW-0812">Transmembrane</keyword>
<dbReference type="Gene3D" id="3.30.70.1070">
    <property type="entry name" value="Sporulation related repeat"/>
    <property type="match status" value="1"/>
</dbReference>
<dbReference type="InterPro" id="IPR007730">
    <property type="entry name" value="SPOR-like_dom"/>
</dbReference>
<evidence type="ECO:0000313" key="4">
    <source>
        <dbReference type="EMBL" id="SNR58821.1"/>
    </source>
</evidence>
<dbReference type="InterPro" id="IPR036680">
    <property type="entry name" value="SPOR-like_sf"/>
</dbReference>
<feature type="region of interest" description="Disordered" evidence="1">
    <location>
        <begin position="168"/>
        <end position="194"/>
    </location>
</feature>
<keyword evidence="5" id="KW-1185">Reference proteome</keyword>
<evidence type="ECO:0000256" key="1">
    <source>
        <dbReference type="SAM" id="MobiDB-lite"/>
    </source>
</evidence>
<keyword evidence="2" id="KW-0472">Membrane</keyword>
<feature type="domain" description="SPOR" evidence="3">
    <location>
        <begin position="255"/>
        <end position="340"/>
    </location>
</feature>
<gene>
    <name evidence="4" type="ORF">SAMN06265370_111128</name>
</gene>
<reference evidence="4 5" key="1">
    <citation type="submission" date="2017-06" db="EMBL/GenBank/DDBJ databases">
        <authorList>
            <person name="Kim H.J."/>
            <person name="Triplett B.A."/>
        </authorList>
    </citation>
    <scope>NUCLEOTIDE SEQUENCE [LARGE SCALE GENOMIC DNA]</scope>
    <source>
        <strain evidence="4 5">DSM 29052</strain>
    </source>
</reference>
<dbReference type="AlphaFoldDB" id="A0A238XJR6"/>
<evidence type="ECO:0000259" key="3">
    <source>
        <dbReference type="PROSITE" id="PS51724"/>
    </source>
</evidence>
<dbReference type="PROSITE" id="PS51724">
    <property type="entry name" value="SPOR"/>
    <property type="match status" value="1"/>
</dbReference>
<dbReference type="EMBL" id="FZNN01000011">
    <property type="protein sequence ID" value="SNR58821.1"/>
    <property type="molecule type" value="Genomic_DNA"/>
</dbReference>
<keyword evidence="2" id="KW-1133">Transmembrane helix</keyword>
<accession>A0A238XJR6</accession>
<proteinExistence type="predicted"/>